<evidence type="ECO:0000256" key="2">
    <source>
        <dbReference type="SAM" id="SignalP"/>
    </source>
</evidence>
<accession>A0ABU3N7D9</accession>
<comment type="caution">
    <text evidence="3">The sequence shown here is derived from an EMBL/GenBank/DDBJ whole genome shotgun (WGS) entry which is preliminary data.</text>
</comment>
<organism evidence="3">
    <name type="scientific">Sphingomonas psychrotolerans</name>
    <dbReference type="NCBI Taxonomy" id="1327635"/>
    <lineage>
        <taxon>Bacteria</taxon>
        <taxon>Pseudomonadati</taxon>
        <taxon>Pseudomonadota</taxon>
        <taxon>Alphaproteobacteria</taxon>
        <taxon>Sphingomonadales</taxon>
        <taxon>Sphingomonadaceae</taxon>
        <taxon>Sphingomonas</taxon>
    </lineage>
</organism>
<name>A0ABU3N7D9_9SPHN</name>
<dbReference type="EMBL" id="JALMLT010000004">
    <property type="protein sequence ID" value="MDT8760313.1"/>
    <property type="molecule type" value="Genomic_DNA"/>
</dbReference>
<evidence type="ECO:0008006" key="4">
    <source>
        <dbReference type="Google" id="ProtNLM"/>
    </source>
</evidence>
<keyword evidence="2" id="KW-0732">Signal</keyword>
<protein>
    <recommendedName>
        <fullName evidence="4">Lipoprotein</fullName>
    </recommendedName>
</protein>
<reference evidence="3" key="1">
    <citation type="submission" date="2022-04" db="EMBL/GenBank/DDBJ databases">
        <title>Tomato heritable bacteria conferring resistance against bacterial wilt.</title>
        <authorList>
            <person name="Yin J."/>
        </authorList>
    </citation>
    <scope>NUCLEOTIDE SEQUENCE</scope>
    <source>
        <strain evidence="3">Cra20</strain>
    </source>
</reference>
<feature type="chain" id="PRO_5047062985" description="Lipoprotein" evidence="2">
    <location>
        <begin position="17"/>
        <end position="240"/>
    </location>
</feature>
<evidence type="ECO:0000256" key="1">
    <source>
        <dbReference type="SAM" id="MobiDB-lite"/>
    </source>
</evidence>
<sequence>MIVRLSAALAAAVLLAGCDMVPEKPPKPAPKHRATPAAAASPAPLTPAERLAAALRAVPKQADDRYRFDGDDKLLDTPFGPVLLRHGHAPDAGHPEGGVVAAYYLREQQGRFELIKAYPEAAMSGSFGDLAKWSVSDKFAALPVLVVEGGGTWQGCTVGNTDLVELRPNGPATLASITTTFDDSGMEQDAPQSLTGKLSDVVRDRSFTVRYEGTRSFAERYVRRGDRFEFEGGESQVPGC</sequence>
<evidence type="ECO:0000313" key="3">
    <source>
        <dbReference type="EMBL" id="MDT8760313.1"/>
    </source>
</evidence>
<dbReference type="PROSITE" id="PS51257">
    <property type="entry name" value="PROKAR_LIPOPROTEIN"/>
    <property type="match status" value="1"/>
</dbReference>
<gene>
    <name evidence="3" type="ORF">MZO42_16550</name>
</gene>
<proteinExistence type="predicted"/>
<feature type="signal peptide" evidence="2">
    <location>
        <begin position="1"/>
        <end position="16"/>
    </location>
</feature>
<feature type="region of interest" description="Disordered" evidence="1">
    <location>
        <begin position="24"/>
        <end position="43"/>
    </location>
</feature>